<organism evidence="1 2">
    <name type="scientific">Candidatus Azambacteria bacterium RBG_16_47_10</name>
    <dbReference type="NCBI Taxonomy" id="1797292"/>
    <lineage>
        <taxon>Bacteria</taxon>
        <taxon>Candidatus Azamiibacteriota</taxon>
    </lineage>
</organism>
<dbReference type="Proteomes" id="UP000176639">
    <property type="component" value="Unassembled WGS sequence"/>
</dbReference>
<name>A0A1F5B0C2_9BACT</name>
<evidence type="ECO:0000313" key="1">
    <source>
        <dbReference type="EMBL" id="OGD24069.1"/>
    </source>
</evidence>
<protein>
    <submittedName>
        <fullName evidence="1">Uncharacterized protein</fullName>
    </submittedName>
</protein>
<reference evidence="1 2" key="1">
    <citation type="journal article" date="2016" name="Nat. Commun.">
        <title>Thousands of microbial genomes shed light on interconnected biogeochemical processes in an aquifer system.</title>
        <authorList>
            <person name="Anantharaman K."/>
            <person name="Brown C.T."/>
            <person name="Hug L.A."/>
            <person name="Sharon I."/>
            <person name="Castelle C.J."/>
            <person name="Probst A.J."/>
            <person name="Thomas B.C."/>
            <person name="Singh A."/>
            <person name="Wilkins M.J."/>
            <person name="Karaoz U."/>
            <person name="Brodie E.L."/>
            <person name="Williams K.H."/>
            <person name="Hubbard S.S."/>
            <person name="Banfield J.F."/>
        </authorList>
    </citation>
    <scope>NUCLEOTIDE SEQUENCE [LARGE SCALE GENOMIC DNA]</scope>
</reference>
<dbReference type="AlphaFoldDB" id="A0A1F5B0C2"/>
<dbReference type="EMBL" id="MEYI01000015">
    <property type="protein sequence ID" value="OGD24069.1"/>
    <property type="molecule type" value="Genomic_DNA"/>
</dbReference>
<evidence type="ECO:0000313" key="2">
    <source>
        <dbReference type="Proteomes" id="UP000176639"/>
    </source>
</evidence>
<accession>A0A1F5B0C2</accession>
<gene>
    <name evidence="1" type="ORF">A2Z10_02550</name>
</gene>
<sequence length="140" mass="15599">MPLTLNDEEVKALKKAFMYQLISHKAYFDNNVLFRAMKDSGDFEKVVAEPLKTILRWTPEDDAEKERVRKTLLEKAQEGRTPEEWYKSAKRALDKEFKITGKEIVTGATVALGIGATIILGAKALNALSGNGKGKKKTGE</sequence>
<comment type="caution">
    <text evidence="1">The sequence shown here is derived from an EMBL/GenBank/DDBJ whole genome shotgun (WGS) entry which is preliminary data.</text>
</comment>
<proteinExistence type="predicted"/>